<dbReference type="PANTHER" id="PTHR37161">
    <property type="entry name" value="HDC10475"/>
    <property type="match status" value="1"/>
</dbReference>
<evidence type="ECO:0000256" key="1">
    <source>
        <dbReference type="SAM" id="MobiDB-lite"/>
    </source>
</evidence>
<feature type="compositionally biased region" description="Basic and acidic residues" evidence="1">
    <location>
        <begin position="159"/>
        <end position="173"/>
    </location>
</feature>
<feature type="signal peptide" evidence="2">
    <location>
        <begin position="1"/>
        <end position="22"/>
    </location>
</feature>
<dbReference type="PANTHER" id="PTHR37161:SF2">
    <property type="entry name" value="AT11648P-RELATED"/>
    <property type="match status" value="1"/>
</dbReference>
<comment type="caution">
    <text evidence="3">The sequence shown here is derived from an EMBL/GenBank/DDBJ whole genome shotgun (WGS) entry which is preliminary data.</text>
</comment>
<sequence>MKLGLLTELVMVTLILLNYSSCRRIKNATVKLRGGYNIKKHKTYTTDRNIINRVQNFAKAAPPPHKTRQNWKRRKLNRDNSAELGTSVKTFYLTEKFLNDAQIADKPKEEEELQYNPSSDNTDDDEENDSDSIALDVVQKFVNDAAASRKAQQEANSKLSRDSTNKDQREKLKPKPSQAEQKFAGELNIDSIEECEPETTKNPNECDTTTKAPTLGIAQKAANDAAAAHEAQQVAAQHASQQVRLQLADKALVSANAAEAAVVGKEAIVEELEDEIGHVVNDTKKERCELAAQQAHLHLTLLTEEGSKKEVAVLNKAMETAITNERNAQQVSQCAQDDLLGKQEILTHIRCNTDLLKKRLEAAKIDLENTKKIVHQGCMEAYKAKADVENDKERKAVSRKTKKNRRMQHYYKTINIPMSKYITF</sequence>
<reference evidence="3 4" key="1">
    <citation type="journal article" date="2024" name="BMC Genomics">
        <title>De novo assembly and annotation of Popillia japonica's genome with initial clues to its potential as an invasive pest.</title>
        <authorList>
            <person name="Cucini C."/>
            <person name="Boschi S."/>
            <person name="Funari R."/>
            <person name="Cardaioli E."/>
            <person name="Iannotti N."/>
            <person name="Marturano G."/>
            <person name="Paoli F."/>
            <person name="Bruttini M."/>
            <person name="Carapelli A."/>
            <person name="Frati F."/>
            <person name="Nardi F."/>
        </authorList>
    </citation>
    <scope>NUCLEOTIDE SEQUENCE [LARGE SCALE GENOMIC DNA]</scope>
    <source>
        <strain evidence="3">DMR45628</strain>
    </source>
</reference>
<proteinExistence type="predicted"/>
<feature type="chain" id="PRO_5043878383" evidence="2">
    <location>
        <begin position="23"/>
        <end position="424"/>
    </location>
</feature>
<accession>A0AAW1JZK3</accession>
<feature type="region of interest" description="Disordered" evidence="1">
    <location>
        <begin position="104"/>
        <end position="129"/>
    </location>
</feature>
<gene>
    <name evidence="3" type="ORF">QE152_g26090</name>
</gene>
<feature type="region of interest" description="Disordered" evidence="1">
    <location>
        <begin position="145"/>
        <end position="186"/>
    </location>
</feature>
<dbReference type="InterPro" id="IPR007999">
    <property type="entry name" value="DUF745"/>
</dbReference>
<keyword evidence="4" id="KW-1185">Reference proteome</keyword>
<dbReference type="Proteomes" id="UP001458880">
    <property type="component" value="Unassembled WGS sequence"/>
</dbReference>
<evidence type="ECO:0000256" key="2">
    <source>
        <dbReference type="SAM" id="SignalP"/>
    </source>
</evidence>
<keyword evidence="2" id="KW-0732">Signal</keyword>
<protein>
    <submittedName>
        <fullName evidence="3">Uncharacterized protein</fullName>
    </submittedName>
</protein>
<organism evidence="3 4">
    <name type="scientific">Popillia japonica</name>
    <name type="common">Japanese beetle</name>
    <dbReference type="NCBI Taxonomy" id="7064"/>
    <lineage>
        <taxon>Eukaryota</taxon>
        <taxon>Metazoa</taxon>
        <taxon>Ecdysozoa</taxon>
        <taxon>Arthropoda</taxon>
        <taxon>Hexapoda</taxon>
        <taxon>Insecta</taxon>
        <taxon>Pterygota</taxon>
        <taxon>Neoptera</taxon>
        <taxon>Endopterygota</taxon>
        <taxon>Coleoptera</taxon>
        <taxon>Polyphaga</taxon>
        <taxon>Scarabaeiformia</taxon>
        <taxon>Scarabaeidae</taxon>
        <taxon>Rutelinae</taxon>
        <taxon>Popillia</taxon>
    </lineage>
</organism>
<dbReference type="EMBL" id="JASPKY010000294">
    <property type="protein sequence ID" value="KAK9710362.1"/>
    <property type="molecule type" value="Genomic_DNA"/>
</dbReference>
<name>A0AAW1JZK3_POPJA</name>
<evidence type="ECO:0000313" key="4">
    <source>
        <dbReference type="Proteomes" id="UP001458880"/>
    </source>
</evidence>
<dbReference type="Pfam" id="PF05335">
    <property type="entry name" value="DUF745"/>
    <property type="match status" value="1"/>
</dbReference>
<evidence type="ECO:0000313" key="3">
    <source>
        <dbReference type="EMBL" id="KAK9710362.1"/>
    </source>
</evidence>
<dbReference type="AlphaFoldDB" id="A0AAW1JZK3"/>